<dbReference type="AlphaFoldDB" id="A0A368BQI7"/>
<feature type="signal peptide" evidence="1">
    <location>
        <begin position="1"/>
        <end position="19"/>
    </location>
</feature>
<reference evidence="2 3" key="1">
    <citation type="journal article" date="2018" name="Microbiome">
        <title>Fine metagenomic profile of the Mediterranean stratified and mixed water columns revealed by assembly and recruitment.</title>
        <authorList>
            <person name="Haro-Moreno J.M."/>
            <person name="Lopez-Perez M."/>
            <person name="De La Torre J.R."/>
            <person name="Picazo A."/>
            <person name="Camacho A."/>
            <person name="Rodriguez-Valera F."/>
        </authorList>
    </citation>
    <scope>NUCLEOTIDE SEQUENCE [LARGE SCALE GENOMIC DNA]</scope>
    <source>
        <strain evidence="2">MED-G83</strain>
    </source>
</reference>
<evidence type="ECO:0000256" key="1">
    <source>
        <dbReference type="SAM" id="SignalP"/>
    </source>
</evidence>
<sequence>MFLKKATFFLIAISLFANNLIGQENEPTKDLFLLVHKTPSCGCCKEWVKHSENHGFVTYTKDYQSLNDIKKKYNIKREFQSCHTTVSSTGYVFEGHIPAKFIEKFLSENHPNAIGLTVPGMPLGSPGMEFDNRFMPYEILIMYSDGSSKVYAEIRE</sequence>
<accession>A0A368BQI7</accession>
<organism evidence="2 3">
    <name type="scientific">SAR86 cluster bacterium</name>
    <dbReference type="NCBI Taxonomy" id="2030880"/>
    <lineage>
        <taxon>Bacteria</taxon>
        <taxon>Pseudomonadati</taxon>
        <taxon>Pseudomonadota</taxon>
        <taxon>Gammaproteobacteria</taxon>
        <taxon>SAR86 cluster</taxon>
    </lineage>
</organism>
<gene>
    <name evidence="2" type="ORF">DBW97_00160</name>
</gene>
<feature type="chain" id="PRO_5016860441" evidence="1">
    <location>
        <begin position="20"/>
        <end position="156"/>
    </location>
</feature>
<dbReference type="Pfam" id="PF04214">
    <property type="entry name" value="DUF411"/>
    <property type="match status" value="1"/>
</dbReference>
<evidence type="ECO:0000313" key="3">
    <source>
        <dbReference type="Proteomes" id="UP000252147"/>
    </source>
</evidence>
<protein>
    <submittedName>
        <fullName evidence="2">DUF411 domain-containing protein</fullName>
    </submittedName>
</protein>
<dbReference type="InterPro" id="IPR007332">
    <property type="entry name" value="DUF411"/>
</dbReference>
<dbReference type="EMBL" id="QOPD01000001">
    <property type="protein sequence ID" value="RCL39174.1"/>
    <property type="molecule type" value="Genomic_DNA"/>
</dbReference>
<dbReference type="Proteomes" id="UP000252147">
    <property type="component" value="Unassembled WGS sequence"/>
</dbReference>
<keyword evidence="1" id="KW-0732">Signal</keyword>
<proteinExistence type="predicted"/>
<comment type="caution">
    <text evidence="2">The sequence shown here is derived from an EMBL/GenBank/DDBJ whole genome shotgun (WGS) entry which is preliminary data.</text>
</comment>
<name>A0A368BQI7_9GAMM</name>
<evidence type="ECO:0000313" key="2">
    <source>
        <dbReference type="EMBL" id="RCL39174.1"/>
    </source>
</evidence>